<proteinExistence type="predicted"/>
<sequence>EEERKIEDEIAGAKAKVEMWESRCRGGDTDPIRSAQ</sequence>
<protein>
    <submittedName>
        <fullName evidence="1">Uncharacterized protein</fullName>
    </submittedName>
</protein>
<dbReference type="Proteomes" id="UP000265618">
    <property type="component" value="Unassembled WGS sequence"/>
</dbReference>
<keyword evidence="2" id="KW-1185">Reference proteome</keyword>
<reference evidence="1 2" key="1">
    <citation type="journal article" date="2018" name="PLoS ONE">
        <title>The draft genome of Kipferlia bialata reveals reductive genome evolution in fornicate parasites.</title>
        <authorList>
            <person name="Tanifuji G."/>
            <person name="Takabayashi S."/>
            <person name="Kume K."/>
            <person name="Takagi M."/>
            <person name="Nakayama T."/>
            <person name="Kamikawa R."/>
            <person name="Inagaki Y."/>
            <person name="Hashimoto T."/>
        </authorList>
    </citation>
    <scope>NUCLEOTIDE SEQUENCE [LARGE SCALE GENOMIC DNA]</scope>
    <source>
        <strain evidence="1">NY0173</strain>
    </source>
</reference>
<evidence type="ECO:0000313" key="1">
    <source>
        <dbReference type="EMBL" id="GCA65202.1"/>
    </source>
</evidence>
<organism evidence="1 2">
    <name type="scientific">Kipferlia bialata</name>
    <dbReference type="NCBI Taxonomy" id="797122"/>
    <lineage>
        <taxon>Eukaryota</taxon>
        <taxon>Metamonada</taxon>
        <taxon>Carpediemonas-like organisms</taxon>
        <taxon>Kipferlia</taxon>
    </lineage>
</organism>
<gene>
    <name evidence="1" type="ORF">KIPB_016521</name>
</gene>
<feature type="non-terminal residue" evidence="1">
    <location>
        <position position="1"/>
    </location>
</feature>
<name>A0A391PEE7_9EUKA</name>
<feature type="non-terminal residue" evidence="1">
    <location>
        <position position="36"/>
    </location>
</feature>
<dbReference type="EMBL" id="BDIP01010156">
    <property type="protein sequence ID" value="GCA65202.1"/>
    <property type="molecule type" value="Genomic_DNA"/>
</dbReference>
<accession>A0A391PEE7</accession>
<comment type="caution">
    <text evidence="1">The sequence shown here is derived from an EMBL/GenBank/DDBJ whole genome shotgun (WGS) entry which is preliminary data.</text>
</comment>
<evidence type="ECO:0000313" key="2">
    <source>
        <dbReference type="Proteomes" id="UP000265618"/>
    </source>
</evidence>
<dbReference type="AlphaFoldDB" id="A0A391PEE7"/>